<dbReference type="InterPro" id="IPR052549">
    <property type="entry name" value="SpmB"/>
</dbReference>
<feature type="transmembrane region" description="Helical" evidence="1">
    <location>
        <begin position="152"/>
        <end position="175"/>
    </location>
</feature>
<keyword evidence="1" id="KW-0812">Transmembrane</keyword>
<dbReference type="PANTHER" id="PTHR35793">
    <property type="entry name" value="INNER MEMBRANE PROTEIN YJIG"/>
    <property type="match status" value="1"/>
</dbReference>
<keyword evidence="4" id="KW-1185">Reference proteome</keyword>
<evidence type="ECO:0000259" key="2">
    <source>
        <dbReference type="Pfam" id="PF07670"/>
    </source>
</evidence>
<dbReference type="InterPro" id="IPR011642">
    <property type="entry name" value="Gate_dom"/>
</dbReference>
<feature type="domain" description="Nucleoside transporter/FeoB GTPase Gate" evidence="2">
    <location>
        <begin position="47"/>
        <end position="146"/>
    </location>
</feature>
<sequence>MAQLFGVVAAWSVPLLVLAILLLGLGRRVHVYESFVQGARSGLLVGVRVIPYMVAMLAATELFQRSGAMQAVLDPVRPLAGWAGMPVEVLPMALVRPLSGSAASGLLAHLLETHGPDSFVGRLASVMQGSTETTLYVVTVYLGAVGVRDARWALAAGLLADLAGFGASVLAVHLMGWH</sequence>
<evidence type="ECO:0000313" key="3">
    <source>
        <dbReference type="EMBL" id="WRP17679.1"/>
    </source>
</evidence>
<protein>
    <submittedName>
        <fullName evidence="3">Nucleoside recognition domain-containing protein</fullName>
    </submittedName>
</protein>
<keyword evidence="1" id="KW-0472">Membrane</keyword>
<keyword evidence="1" id="KW-1133">Transmembrane helix</keyword>
<gene>
    <name evidence="3" type="ORF">U7230_01275</name>
</gene>
<evidence type="ECO:0000256" key="1">
    <source>
        <dbReference type="SAM" id="Phobius"/>
    </source>
</evidence>
<dbReference type="RefSeq" id="WP_324716949.1">
    <property type="nucleotide sequence ID" value="NZ_CP141615.1"/>
</dbReference>
<organism evidence="3 4">
    <name type="scientific">Carboxydichorda subterranea</name>
    <dbReference type="NCBI Taxonomy" id="3109565"/>
    <lineage>
        <taxon>Bacteria</taxon>
        <taxon>Bacillati</taxon>
        <taxon>Bacillota</taxon>
        <taxon>Limnochordia</taxon>
        <taxon>Limnochordales</taxon>
        <taxon>Geochordaceae</taxon>
        <taxon>Carboxydichorda</taxon>
    </lineage>
</organism>
<feature type="transmembrane region" description="Helical" evidence="1">
    <location>
        <begin position="38"/>
        <end position="59"/>
    </location>
</feature>
<dbReference type="EMBL" id="CP141615">
    <property type="protein sequence ID" value="WRP17679.1"/>
    <property type="molecule type" value="Genomic_DNA"/>
</dbReference>
<dbReference type="PANTHER" id="PTHR35793:SF2">
    <property type="entry name" value="INNER MEMBRANE PROTEIN YJIG"/>
    <property type="match status" value="1"/>
</dbReference>
<accession>A0ABZ1BXZ4</accession>
<name>A0ABZ1BXZ4_9FIRM</name>
<dbReference type="Proteomes" id="UP001332192">
    <property type="component" value="Chromosome"/>
</dbReference>
<dbReference type="Pfam" id="PF07670">
    <property type="entry name" value="Gate"/>
    <property type="match status" value="1"/>
</dbReference>
<reference evidence="3 4" key="1">
    <citation type="journal article" date="2024" name="Front. Microbiol.">
        <title>Novel thermophilic genera Geochorda gen. nov. and Carboxydochorda gen. nov. from the deep terrestrial subsurface reveal the ecophysiological diversity in the class Limnochordia.</title>
        <authorList>
            <person name="Karnachuk O.V."/>
            <person name="Lukina A.P."/>
            <person name="Avakyan M.R."/>
            <person name="Kadnikov V.V."/>
            <person name="Begmatov S."/>
            <person name="Beletsky A.V."/>
            <person name="Vlasova K.G."/>
            <person name="Novikov A.A."/>
            <person name="Shcherbakova V.A."/>
            <person name="Mardanov A.V."/>
            <person name="Ravin N.V."/>
        </authorList>
    </citation>
    <scope>NUCLEOTIDE SEQUENCE [LARGE SCALE GENOMIC DNA]</scope>
    <source>
        <strain evidence="3 4">L945</strain>
    </source>
</reference>
<proteinExistence type="predicted"/>
<evidence type="ECO:0000313" key="4">
    <source>
        <dbReference type="Proteomes" id="UP001332192"/>
    </source>
</evidence>